<dbReference type="PANTHER" id="PTHR43283:SF7">
    <property type="entry name" value="BETA-LACTAMASE-RELATED DOMAIN-CONTAINING PROTEIN"/>
    <property type="match status" value="1"/>
</dbReference>
<keyword evidence="3" id="KW-0378">Hydrolase</keyword>
<reference evidence="3 4" key="1">
    <citation type="submission" date="2019-07" db="EMBL/GenBank/DDBJ databases">
        <authorList>
            <person name="Kim J."/>
        </authorList>
    </citation>
    <scope>NUCLEOTIDE SEQUENCE [LARGE SCALE GENOMIC DNA]</scope>
    <source>
        <strain evidence="3 4">JC52</strain>
    </source>
</reference>
<dbReference type="InterPro" id="IPR001466">
    <property type="entry name" value="Beta-lactam-related"/>
</dbReference>
<comment type="caution">
    <text evidence="3">The sequence shown here is derived from an EMBL/GenBank/DDBJ whole genome shotgun (WGS) entry which is preliminary data.</text>
</comment>
<feature type="region of interest" description="Disordered" evidence="1">
    <location>
        <begin position="13"/>
        <end position="49"/>
    </location>
</feature>
<evidence type="ECO:0000313" key="4">
    <source>
        <dbReference type="Proteomes" id="UP000317036"/>
    </source>
</evidence>
<name>A0A559K6I2_9BACL</name>
<dbReference type="SUPFAM" id="SSF56601">
    <property type="entry name" value="beta-lactamase/transpeptidase-like"/>
    <property type="match status" value="1"/>
</dbReference>
<feature type="compositionally biased region" description="Basic residues" evidence="1">
    <location>
        <begin position="13"/>
        <end position="23"/>
    </location>
</feature>
<dbReference type="GO" id="GO:0016787">
    <property type="term" value="F:hydrolase activity"/>
    <property type="evidence" value="ECO:0007669"/>
    <property type="project" value="UniProtKB-KW"/>
</dbReference>
<dbReference type="InterPro" id="IPR012338">
    <property type="entry name" value="Beta-lactam/transpept-like"/>
</dbReference>
<proteinExistence type="predicted"/>
<dbReference type="EMBL" id="VNJI01000032">
    <property type="protein sequence ID" value="TVY07731.1"/>
    <property type="molecule type" value="Genomic_DNA"/>
</dbReference>
<dbReference type="Proteomes" id="UP000317036">
    <property type="component" value="Unassembled WGS sequence"/>
</dbReference>
<protein>
    <submittedName>
        <fullName evidence="3">Serine hydrolase</fullName>
    </submittedName>
</protein>
<dbReference type="Pfam" id="PF00144">
    <property type="entry name" value="Beta-lactamase"/>
    <property type="match status" value="1"/>
</dbReference>
<dbReference type="AlphaFoldDB" id="A0A559K6I2"/>
<gene>
    <name evidence="3" type="ORF">FPZ49_22175</name>
</gene>
<sequence>MTPIGRMIVMKKHKKKAGTKKNKPFSMNYANPRMAAPDPTRKWENTSPEAQGFHSGRLLQLFETLPERHVRSIVIVRNGFVVAEASDNEVSIEAPQLAYSLTKSILSALVGIAISEKKLHLDQKLSYWFPQLAGEAKGEIMIRHLLTMTSGLEWYDWDNSSSEQMMYSSDWIEAVLKHPVACEPGSRFNYSNGDTHLLAVILEMAIGLPLLEYAQTKLFKPLGISDVEWAVDPQNHHIGSWGTKLTVHDMAKMYQHGGTWNGRTIIPFQWINESLTPKTGTYSADGSLLLYGNLWWMRALKNVPFKTYYACGAFGQRIYVVPDLKLIVAMTAHSSDVNMPDLVLEGVIQSIMLNSGTISRIV</sequence>
<dbReference type="InterPro" id="IPR050789">
    <property type="entry name" value="Diverse_Enzym_Activities"/>
</dbReference>
<organism evidence="3 4">
    <name type="scientific">Paenibacillus cremeus</name>
    <dbReference type="NCBI Taxonomy" id="2163881"/>
    <lineage>
        <taxon>Bacteria</taxon>
        <taxon>Bacillati</taxon>
        <taxon>Bacillota</taxon>
        <taxon>Bacilli</taxon>
        <taxon>Bacillales</taxon>
        <taxon>Paenibacillaceae</taxon>
        <taxon>Paenibacillus</taxon>
    </lineage>
</organism>
<evidence type="ECO:0000313" key="3">
    <source>
        <dbReference type="EMBL" id="TVY07731.1"/>
    </source>
</evidence>
<dbReference type="OrthoDB" id="9773047at2"/>
<feature type="domain" description="Beta-lactamase-related" evidence="2">
    <location>
        <begin position="72"/>
        <end position="341"/>
    </location>
</feature>
<dbReference type="Gene3D" id="3.40.710.10">
    <property type="entry name" value="DD-peptidase/beta-lactamase superfamily"/>
    <property type="match status" value="1"/>
</dbReference>
<evidence type="ECO:0000256" key="1">
    <source>
        <dbReference type="SAM" id="MobiDB-lite"/>
    </source>
</evidence>
<accession>A0A559K6I2</accession>
<dbReference type="PANTHER" id="PTHR43283">
    <property type="entry name" value="BETA-LACTAMASE-RELATED"/>
    <property type="match status" value="1"/>
</dbReference>
<evidence type="ECO:0000259" key="2">
    <source>
        <dbReference type="Pfam" id="PF00144"/>
    </source>
</evidence>
<keyword evidence="4" id="KW-1185">Reference proteome</keyword>